<evidence type="ECO:0000256" key="6">
    <source>
        <dbReference type="ARBA" id="ARBA00022917"/>
    </source>
</evidence>
<dbReference type="InterPro" id="IPR001555">
    <property type="entry name" value="GART_AS"/>
</dbReference>
<dbReference type="PANTHER" id="PTHR11138">
    <property type="entry name" value="METHIONYL-TRNA FORMYLTRANSFERASE"/>
    <property type="match status" value="1"/>
</dbReference>
<dbReference type="Pfam" id="PF02911">
    <property type="entry name" value="Formyl_trans_C"/>
    <property type="match status" value="1"/>
</dbReference>
<dbReference type="InterPro" id="IPR044135">
    <property type="entry name" value="Met-tRNA-FMT_C"/>
</dbReference>
<dbReference type="PANTHER" id="PTHR11138:SF5">
    <property type="entry name" value="METHIONYL-TRNA FORMYLTRANSFERASE, MITOCHONDRIAL"/>
    <property type="match status" value="1"/>
</dbReference>
<dbReference type="Gene3D" id="3.10.25.10">
    <property type="entry name" value="Formyl transferase, C-terminal domain"/>
    <property type="match status" value="1"/>
</dbReference>
<dbReference type="Pfam" id="PF00551">
    <property type="entry name" value="Formyl_trans_N"/>
    <property type="match status" value="1"/>
</dbReference>
<dbReference type="AlphaFoldDB" id="A0A845QJR5"/>
<dbReference type="NCBIfam" id="TIGR00460">
    <property type="entry name" value="fmt"/>
    <property type="match status" value="1"/>
</dbReference>
<dbReference type="PROSITE" id="PS00373">
    <property type="entry name" value="GART"/>
    <property type="match status" value="1"/>
</dbReference>
<dbReference type="InterPro" id="IPR037022">
    <property type="entry name" value="Formyl_trans_C_sf"/>
</dbReference>
<feature type="binding site" evidence="8">
    <location>
        <begin position="110"/>
        <end position="113"/>
    </location>
    <ligand>
        <name>(6S)-5,6,7,8-tetrahydrofolate</name>
        <dbReference type="ChEBI" id="CHEBI:57453"/>
    </ligand>
</feature>
<dbReference type="InterPro" id="IPR011034">
    <property type="entry name" value="Formyl_transferase-like_C_sf"/>
</dbReference>
<keyword evidence="5 8" id="KW-0808">Transferase</keyword>
<evidence type="ECO:0000256" key="3">
    <source>
        <dbReference type="ARBA" id="ARBA00012261"/>
    </source>
</evidence>
<dbReference type="InterPro" id="IPR036477">
    <property type="entry name" value="Formyl_transf_N_sf"/>
</dbReference>
<dbReference type="EMBL" id="QXWK01000019">
    <property type="protein sequence ID" value="NBH62119.1"/>
    <property type="molecule type" value="Genomic_DNA"/>
</dbReference>
<evidence type="ECO:0000313" key="11">
    <source>
        <dbReference type="EMBL" id="NBH62119.1"/>
    </source>
</evidence>
<dbReference type="EC" id="2.1.2.9" evidence="3 8"/>
<sequence>MKVVFMGTPDFSVPVLAKILEAGHQVGCVVTQPDKAKNRGKKIQFTPVKELAAEHGIKVLQPEKIKQDTEVLQTLKDYAPDIIVVVAYGQIIQKEILDLPKYGCVNVHASLLPKLRGASPIQHAILQGEEETGVTIMQMDVGLDTGDMLSKASLVIGDRNCQQLHDDLAELGAKLLVETLPRIEAGNISPEKQDDSLSSYAGMISKQDGKIDFHKSPIEIQQQIRAFDPWPGAFCNYGDVVMKIWSAEPVAEKTSKAPGTIICVSDNGVDTACGDGQVLRITEIQMPGKKRVSVKDYLRGNKIEIDSLFE</sequence>
<comment type="similarity">
    <text evidence="2 8">Belongs to the Fmt family.</text>
</comment>
<evidence type="ECO:0000259" key="9">
    <source>
        <dbReference type="Pfam" id="PF00551"/>
    </source>
</evidence>
<evidence type="ECO:0000259" key="10">
    <source>
        <dbReference type="Pfam" id="PF02911"/>
    </source>
</evidence>
<dbReference type="Proteomes" id="UP000446866">
    <property type="component" value="Unassembled WGS sequence"/>
</dbReference>
<evidence type="ECO:0000256" key="2">
    <source>
        <dbReference type="ARBA" id="ARBA00010699"/>
    </source>
</evidence>
<dbReference type="GO" id="GO:0004479">
    <property type="term" value="F:methionyl-tRNA formyltransferase activity"/>
    <property type="evidence" value="ECO:0007669"/>
    <property type="project" value="UniProtKB-UniRule"/>
</dbReference>
<protein>
    <recommendedName>
        <fullName evidence="4 8">Methionyl-tRNA formyltransferase</fullName>
        <ecNumber evidence="3 8">2.1.2.9</ecNumber>
    </recommendedName>
</protein>
<name>A0A845QJR5_9FIRM</name>
<organism evidence="11 12">
    <name type="scientific">Anaerotruncus colihominis</name>
    <dbReference type="NCBI Taxonomy" id="169435"/>
    <lineage>
        <taxon>Bacteria</taxon>
        <taxon>Bacillati</taxon>
        <taxon>Bacillota</taxon>
        <taxon>Clostridia</taxon>
        <taxon>Eubacteriales</taxon>
        <taxon>Oscillospiraceae</taxon>
        <taxon>Anaerotruncus</taxon>
    </lineage>
</organism>
<proteinExistence type="inferred from homology"/>
<accession>A0A845QJR5</accession>
<dbReference type="InterPro" id="IPR041711">
    <property type="entry name" value="Met-tRNA-FMT_N"/>
</dbReference>
<feature type="domain" description="Formyl transferase C-terminal" evidence="10">
    <location>
        <begin position="204"/>
        <end position="301"/>
    </location>
</feature>
<dbReference type="InterPro" id="IPR005793">
    <property type="entry name" value="Formyl_trans_C"/>
</dbReference>
<dbReference type="CDD" id="cd08704">
    <property type="entry name" value="Met_tRNA_FMT_C"/>
    <property type="match status" value="1"/>
</dbReference>
<keyword evidence="6 8" id="KW-0648">Protein biosynthesis</keyword>
<dbReference type="InterPro" id="IPR002376">
    <property type="entry name" value="Formyl_transf_N"/>
</dbReference>
<evidence type="ECO:0000256" key="8">
    <source>
        <dbReference type="HAMAP-Rule" id="MF_00182"/>
    </source>
</evidence>
<feature type="domain" description="Formyl transferase N-terminal" evidence="9">
    <location>
        <begin position="1"/>
        <end position="180"/>
    </location>
</feature>
<evidence type="ECO:0000256" key="1">
    <source>
        <dbReference type="ARBA" id="ARBA00002606"/>
    </source>
</evidence>
<dbReference type="SUPFAM" id="SSF53328">
    <property type="entry name" value="Formyltransferase"/>
    <property type="match status" value="1"/>
</dbReference>
<dbReference type="SUPFAM" id="SSF50486">
    <property type="entry name" value="FMT C-terminal domain-like"/>
    <property type="match status" value="1"/>
</dbReference>
<dbReference type="GO" id="GO:0005829">
    <property type="term" value="C:cytosol"/>
    <property type="evidence" value="ECO:0007669"/>
    <property type="project" value="TreeGrafter"/>
</dbReference>
<dbReference type="Gene3D" id="3.40.50.170">
    <property type="entry name" value="Formyl transferase, N-terminal domain"/>
    <property type="match status" value="1"/>
</dbReference>
<reference evidence="11 12" key="1">
    <citation type="submission" date="2018-08" db="EMBL/GenBank/DDBJ databases">
        <title>Murine metabolic-syndrome-specific gut microbial biobank.</title>
        <authorList>
            <person name="Liu C."/>
        </authorList>
    </citation>
    <scope>NUCLEOTIDE SEQUENCE [LARGE SCALE GENOMIC DNA]</scope>
    <source>
        <strain evidence="11 12">28</strain>
    </source>
</reference>
<evidence type="ECO:0000256" key="5">
    <source>
        <dbReference type="ARBA" id="ARBA00022679"/>
    </source>
</evidence>
<keyword evidence="12" id="KW-1185">Reference proteome</keyword>
<evidence type="ECO:0000256" key="7">
    <source>
        <dbReference type="ARBA" id="ARBA00048558"/>
    </source>
</evidence>
<evidence type="ECO:0000256" key="4">
    <source>
        <dbReference type="ARBA" id="ARBA00016014"/>
    </source>
</evidence>
<dbReference type="HAMAP" id="MF_00182">
    <property type="entry name" value="Formyl_trans"/>
    <property type="match status" value="1"/>
</dbReference>
<gene>
    <name evidence="8" type="primary">fmt</name>
    <name evidence="11" type="ORF">D0435_10690</name>
</gene>
<dbReference type="RefSeq" id="WP_160202405.1">
    <property type="nucleotide sequence ID" value="NZ_QXWK01000019.1"/>
</dbReference>
<comment type="caution">
    <text evidence="11">The sequence shown here is derived from an EMBL/GenBank/DDBJ whole genome shotgun (WGS) entry which is preliminary data.</text>
</comment>
<dbReference type="CDD" id="cd08646">
    <property type="entry name" value="FMT_core_Met-tRNA-FMT_N"/>
    <property type="match status" value="1"/>
</dbReference>
<comment type="catalytic activity">
    <reaction evidence="7 8">
        <text>L-methionyl-tRNA(fMet) + (6R)-10-formyltetrahydrofolate = N-formyl-L-methionyl-tRNA(fMet) + (6S)-5,6,7,8-tetrahydrofolate + H(+)</text>
        <dbReference type="Rhea" id="RHEA:24380"/>
        <dbReference type="Rhea" id="RHEA-COMP:9952"/>
        <dbReference type="Rhea" id="RHEA-COMP:9953"/>
        <dbReference type="ChEBI" id="CHEBI:15378"/>
        <dbReference type="ChEBI" id="CHEBI:57453"/>
        <dbReference type="ChEBI" id="CHEBI:78530"/>
        <dbReference type="ChEBI" id="CHEBI:78844"/>
        <dbReference type="ChEBI" id="CHEBI:195366"/>
        <dbReference type="EC" id="2.1.2.9"/>
    </reaction>
</comment>
<dbReference type="InterPro" id="IPR005794">
    <property type="entry name" value="Fmt"/>
</dbReference>
<comment type="function">
    <text evidence="1 8">Attaches a formyl group to the free amino group of methionyl-tRNA(fMet). The formyl group appears to play a dual role in the initiator identity of N-formylmethionyl-tRNA by promoting its recognition by IF2 and preventing the misappropriation of this tRNA by the elongation apparatus.</text>
</comment>
<evidence type="ECO:0000313" key="12">
    <source>
        <dbReference type="Proteomes" id="UP000446866"/>
    </source>
</evidence>